<reference evidence="1 2" key="1">
    <citation type="submission" date="2011-10" db="EMBL/GenBank/DDBJ databases">
        <title>The Genome Sequence of Prevotella histicola F0411.</title>
        <authorList>
            <consortium name="The Broad Institute Genome Sequencing Platform"/>
            <person name="Earl A."/>
            <person name="Ward D."/>
            <person name="Feldgarden M."/>
            <person name="Gevers D."/>
            <person name="Izard J."/>
            <person name="Ganesan A."/>
            <person name="Blanton J.M."/>
            <person name="Baranova O.V."/>
            <person name="Tanner A.C."/>
            <person name="Mathney J.M.J."/>
            <person name="Dewhirst F.E."/>
            <person name="Young S.K."/>
            <person name="Zeng Q."/>
            <person name="Gargeya S."/>
            <person name="Fitzgerald M."/>
            <person name="Haas B."/>
            <person name="Abouelleil A."/>
            <person name="Alvarado L."/>
            <person name="Arachchi H.M."/>
            <person name="Berlin A."/>
            <person name="Brown A."/>
            <person name="Chapman S.B."/>
            <person name="Chen Z."/>
            <person name="Dunbar C."/>
            <person name="Freedman E."/>
            <person name="Gearin G."/>
            <person name="Gellesch M."/>
            <person name="Goldberg J."/>
            <person name="Griggs A."/>
            <person name="Gujja S."/>
            <person name="Heiman D."/>
            <person name="Howarth C."/>
            <person name="Larson L."/>
            <person name="Lui A."/>
            <person name="MacDonald P.J.P."/>
            <person name="Montmayeur A."/>
            <person name="Murphy C."/>
            <person name="Neiman D."/>
            <person name="Pearson M."/>
            <person name="Priest M."/>
            <person name="Roberts A."/>
            <person name="Saif S."/>
            <person name="Shea T."/>
            <person name="Shenoy N."/>
            <person name="Sisk P."/>
            <person name="Stolte C."/>
            <person name="Sykes S."/>
            <person name="Wortman J."/>
            <person name="Nusbaum C."/>
            <person name="Birren B."/>
        </authorList>
    </citation>
    <scope>NUCLEOTIDE SEQUENCE [LARGE SCALE GENOMIC DNA]</scope>
    <source>
        <strain evidence="1 2">F0411</strain>
    </source>
</reference>
<evidence type="ECO:0000313" key="2">
    <source>
        <dbReference type="Proteomes" id="UP000004597"/>
    </source>
</evidence>
<dbReference type="AlphaFoldDB" id="G6AI76"/>
<gene>
    <name evidence="1" type="ORF">HMPREF9138_01803</name>
</gene>
<protein>
    <submittedName>
        <fullName evidence="1">Uncharacterized protein</fullName>
    </submittedName>
</protein>
<sequence length="58" mass="7022">MKIWKFDFYYLHLSANTNLFFKKHNSKMEQQNLNNMKKSRLKGLSQIAIDNQLFTKLL</sequence>
<name>G6AI76_9BACT</name>
<comment type="caution">
    <text evidence="1">The sequence shown here is derived from an EMBL/GenBank/DDBJ whole genome shotgun (WGS) entry which is preliminary data.</text>
</comment>
<keyword evidence="2" id="KW-1185">Reference proteome</keyword>
<accession>G6AI76</accession>
<dbReference type="HOGENOM" id="CLU_2975490_0_0_10"/>
<evidence type="ECO:0000313" key="1">
    <source>
        <dbReference type="EMBL" id="EHG15582.1"/>
    </source>
</evidence>
<dbReference type="Proteomes" id="UP000004597">
    <property type="component" value="Unassembled WGS sequence"/>
</dbReference>
<proteinExistence type="predicted"/>
<dbReference type="EMBL" id="AFXP01000019">
    <property type="protein sequence ID" value="EHG15582.1"/>
    <property type="molecule type" value="Genomic_DNA"/>
</dbReference>
<organism evidence="1 2">
    <name type="scientific">Prevotella histicola F0411</name>
    <dbReference type="NCBI Taxonomy" id="857291"/>
    <lineage>
        <taxon>Bacteria</taxon>
        <taxon>Pseudomonadati</taxon>
        <taxon>Bacteroidota</taxon>
        <taxon>Bacteroidia</taxon>
        <taxon>Bacteroidales</taxon>
        <taxon>Prevotellaceae</taxon>
        <taxon>Prevotella</taxon>
    </lineage>
</organism>